<protein>
    <submittedName>
        <fullName evidence="4">Rhodanese-like domain protein</fullName>
    </submittedName>
    <submittedName>
        <fullName evidence="3">Sulfurtransferase</fullName>
    </submittedName>
</protein>
<dbReference type="KEGG" id="rid:RIdsm_03373"/>
<keyword evidence="1" id="KW-0732">Signal</keyword>
<accession>A0A0T5P816</accession>
<dbReference type="RefSeq" id="WP_057816762.1">
    <property type="nucleotide sequence ID" value="NZ_CP031598.1"/>
</dbReference>
<dbReference type="InterPro" id="IPR036873">
    <property type="entry name" value="Rhodanese-like_dom_sf"/>
</dbReference>
<dbReference type="SUPFAM" id="SSF52821">
    <property type="entry name" value="Rhodanese/Cell cycle control phosphatase"/>
    <property type="match status" value="1"/>
</dbReference>
<gene>
    <name evidence="4" type="ORF">RIdsm_03373</name>
    <name evidence="3" type="ORF">XM52_13970</name>
</gene>
<dbReference type="Gene3D" id="3.40.250.10">
    <property type="entry name" value="Rhodanese-like domain"/>
    <property type="match status" value="1"/>
</dbReference>
<dbReference type="EMBL" id="CP031598">
    <property type="protein sequence ID" value="QEW27557.1"/>
    <property type="molecule type" value="Genomic_DNA"/>
</dbReference>
<dbReference type="GO" id="GO:0016740">
    <property type="term" value="F:transferase activity"/>
    <property type="evidence" value="ECO:0007669"/>
    <property type="project" value="UniProtKB-KW"/>
</dbReference>
<organism evidence="3 5">
    <name type="scientific">Roseovarius indicus</name>
    <dbReference type="NCBI Taxonomy" id="540747"/>
    <lineage>
        <taxon>Bacteria</taxon>
        <taxon>Pseudomonadati</taxon>
        <taxon>Pseudomonadota</taxon>
        <taxon>Alphaproteobacteria</taxon>
        <taxon>Rhodobacterales</taxon>
        <taxon>Roseobacteraceae</taxon>
        <taxon>Roseovarius</taxon>
    </lineage>
</organism>
<dbReference type="PATRIC" id="fig|540747.5.peg.5859"/>
<proteinExistence type="predicted"/>
<feature type="chain" id="PRO_5010437430" evidence="1">
    <location>
        <begin position="20"/>
        <end position="195"/>
    </location>
</feature>
<reference evidence="4 6" key="2">
    <citation type="submission" date="2018-08" db="EMBL/GenBank/DDBJ databases">
        <title>Genetic Globetrotter - A new plasmid hitch-hiking vast phylogenetic and geographic distances.</title>
        <authorList>
            <person name="Vollmers J."/>
            <person name="Petersen J."/>
        </authorList>
    </citation>
    <scope>NUCLEOTIDE SEQUENCE [LARGE SCALE GENOMIC DNA]</scope>
    <source>
        <strain evidence="4 6">DSM 26383</strain>
    </source>
</reference>
<sequence>MTRIIALLAALATAAPALAQEPVNLRPDMPSVTVETEAGPAEIARIQDNAHELSGEWARTSRPCPPFCIQPIIAAPGVTTIGELELLDMLADPDALVIDSRTREWFAGGSIPGAINIPYLEAPDRLDELGCEIDFDGFDCAEARPVALFCNGLWCGQSPSAIRRMIAAGYPAEKIHYYRGGMQSWRMLGLTVTGD</sequence>
<name>A0A0T5P816_9RHOB</name>
<dbReference type="STRING" id="540747.SAMN04488031_108223"/>
<evidence type="ECO:0000259" key="2">
    <source>
        <dbReference type="PROSITE" id="PS50206"/>
    </source>
</evidence>
<dbReference type="Pfam" id="PF00581">
    <property type="entry name" value="Rhodanese"/>
    <property type="match status" value="1"/>
</dbReference>
<evidence type="ECO:0000313" key="4">
    <source>
        <dbReference type="EMBL" id="QEW27557.1"/>
    </source>
</evidence>
<feature type="domain" description="Rhodanese" evidence="2">
    <location>
        <begin position="91"/>
        <end position="194"/>
    </location>
</feature>
<dbReference type="Proteomes" id="UP000051401">
    <property type="component" value="Unassembled WGS sequence"/>
</dbReference>
<evidence type="ECO:0000313" key="6">
    <source>
        <dbReference type="Proteomes" id="UP000325785"/>
    </source>
</evidence>
<keyword evidence="5" id="KW-1185">Reference proteome</keyword>
<evidence type="ECO:0000313" key="5">
    <source>
        <dbReference type="Proteomes" id="UP000051401"/>
    </source>
</evidence>
<dbReference type="CDD" id="cd00158">
    <property type="entry name" value="RHOD"/>
    <property type="match status" value="1"/>
</dbReference>
<keyword evidence="3" id="KW-0808">Transferase</keyword>
<dbReference type="SMART" id="SM00450">
    <property type="entry name" value="RHOD"/>
    <property type="match status" value="1"/>
</dbReference>
<feature type="signal peptide" evidence="1">
    <location>
        <begin position="1"/>
        <end position="19"/>
    </location>
</feature>
<dbReference type="AlphaFoldDB" id="A0A0T5P816"/>
<dbReference type="OrthoDB" id="9784513at2"/>
<dbReference type="Proteomes" id="UP000325785">
    <property type="component" value="Chromosome"/>
</dbReference>
<dbReference type="EMBL" id="LAXI01000008">
    <property type="protein sequence ID" value="KRS17181.1"/>
    <property type="molecule type" value="Genomic_DNA"/>
</dbReference>
<evidence type="ECO:0000313" key="3">
    <source>
        <dbReference type="EMBL" id="KRS17181.1"/>
    </source>
</evidence>
<dbReference type="InterPro" id="IPR001763">
    <property type="entry name" value="Rhodanese-like_dom"/>
</dbReference>
<reference evidence="3 5" key="1">
    <citation type="submission" date="2015-04" db="EMBL/GenBank/DDBJ databases">
        <title>The draft genome sequence of Roseovarius indicus B108T.</title>
        <authorList>
            <person name="Li G."/>
            <person name="Lai Q."/>
            <person name="Shao Z."/>
            <person name="Yan P."/>
        </authorList>
    </citation>
    <scope>NUCLEOTIDE SEQUENCE [LARGE SCALE GENOMIC DNA]</scope>
    <source>
        <strain evidence="3 5">B108</strain>
    </source>
</reference>
<dbReference type="PROSITE" id="PS50206">
    <property type="entry name" value="RHODANESE_3"/>
    <property type="match status" value="1"/>
</dbReference>
<evidence type="ECO:0000256" key="1">
    <source>
        <dbReference type="SAM" id="SignalP"/>
    </source>
</evidence>